<evidence type="ECO:0000313" key="3">
    <source>
        <dbReference type="EMBL" id="BBY84209.1"/>
    </source>
</evidence>
<keyword evidence="1" id="KW-0472">Membrane</keyword>
<sequence length="45" mass="4932">MTRLVWAVGVFVLSLHLFGPTATGIAAAIIVLAWLVGDVRERVRR</sequence>
<dbReference type="AlphaFoldDB" id="A0A7I7UUA0"/>
<gene>
    <name evidence="2" type="ORF">MPUL_00580</name>
    <name evidence="3" type="ORF">MPUL_53670</name>
</gene>
<protein>
    <submittedName>
        <fullName evidence="3">Uncharacterized protein</fullName>
    </submittedName>
</protein>
<keyword evidence="1" id="KW-0812">Transmembrane</keyword>
<organism evidence="3 4">
    <name type="scientific">Mycolicibacterium pulveris</name>
    <name type="common">Mycobacterium pulveris</name>
    <dbReference type="NCBI Taxonomy" id="36813"/>
    <lineage>
        <taxon>Bacteria</taxon>
        <taxon>Bacillati</taxon>
        <taxon>Actinomycetota</taxon>
        <taxon>Actinomycetes</taxon>
        <taxon>Mycobacteriales</taxon>
        <taxon>Mycobacteriaceae</taxon>
        <taxon>Mycolicibacterium</taxon>
    </lineage>
</organism>
<reference evidence="3 4" key="1">
    <citation type="journal article" date="2019" name="Emerg. Microbes Infect.">
        <title>Comprehensive subspecies identification of 175 nontuberculous mycobacteria species based on 7547 genomic profiles.</title>
        <authorList>
            <person name="Matsumoto Y."/>
            <person name="Kinjo T."/>
            <person name="Motooka D."/>
            <person name="Nabeya D."/>
            <person name="Jung N."/>
            <person name="Uechi K."/>
            <person name="Horii T."/>
            <person name="Iida T."/>
            <person name="Fujita J."/>
            <person name="Nakamura S."/>
        </authorList>
    </citation>
    <scope>NUCLEOTIDE SEQUENCE [LARGE SCALE GENOMIC DNA]</scope>
    <source>
        <strain evidence="3 4">JCM 6370</strain>
    </source>
</reference>
<reference evidence="3" key="2">
    <citation type="submission" date="2020-02" db="EMBL/GenBank/DDBJ databases">
        <authorList>
            <person name="Matsumoto Y."/>
            <person name="Motooka D."/>
            <person name="Nakamura S."/>
        </authorList>
    </citation>
    <scope>NUCLEOTIDE SEQUENCE</scope>
    <source>
        <strain evidence="3">JCM 6370</strain>
    </source>
</reference>
<accession>A0A7I7UUA0</accession>
<dbReference type="EMBL" id="AP022599">
    <property type="protein sequence ID" value="BBY78900.1"/>
    <property type="molecule type" value="Genomic_DNA"/>
</dbReference>
<dbReference type="EMBL" id="AP022599">
    <property type="protein sequence ID" value="BBY84209.1"/>
    <property type="molecule type" value="Genomic_DNA"/>
</dbReference>
<proteinExistence type="predicted"/>
<evidence type="ECO:0000313" key="2">
    <source>
        <dbReference type="EMBL" id="BBY78900.1"/>
    </source>
</evidence>
<evidence type="ECO:0000313" key="4">
    <source>
        <dbReference type="Proteomes" id="UP000467252"/>
    </source>
</evidence>
<dbReference type="Proteomes" id="UP000467252">
    <property type="component" value="Chromosome"/>
</dbReference>
<keyword evidence="1" id="KW-1133">Transmembrane helix</keyword>
<keyword evidence="4" id="KW-1185">Reference proteome</keyword>
<dbReference type="RefSeq" id="WP_163896515.1">
    <property type="nucleotide sequence ID" value="NZ_AP022599.1"/>
</dbReference>
<evidence type="ECO:0000256" key="1">
    <source>
        <dbReference type="SAM" id="Phobius"/>
    </source>
</evidence>
<name>A0A7I7UUA0_MYCPV</name>
<feature type="transmembrane region" description="Helical" evidence="1">
    <location>
        <begin position="6"/>
        <end position="36"/>
    </location>
</feature>